<evidence type="ECO:0000259" key="1">
    <source>
        <dbReference type="Pfam" id="PF00534"/>
    </source>
</evidence>
<dbReference type="Proteomes" id="UP000824142">
    <property type="component" value="Unassembled WGS sequence"/>
</dbReference>
<sequence>MNVVFGMPNMVIGGVESVFIRTLDGMLKSISDDPVYKDTKISVITHAKITEPVYVDWFKKHKEIKVYVCYPLQNWFERLKEYTEFFPLRQLRKLIFGLYKKFSLLKVKRYFSGIDVFIDYKNCSFFKELRFCDAKKITWVHGSVKYLVDSGICNRLALYDKIVGLTDDFVIEFKKTFPSLERKVLRIYNPIDKELIENAAKGAPKPYGKYFCSVSRLENHQKDLGTLIVAFNKFYLRNKKPDVKLMIVGGGPQEKKLKKLADSLGCDKAVVFAGVQNNPFGYMKNAMCVILSSKLEGLPTVLIEAMALNTLCVSSDCQYGPKEILLDGEAGILFRTGNAEQLAAIMTDVYSKRTDTTVMIEKASKSLTRFSPKLITKQIMDLIWA</sequence>
<reference evidence="2" key="2">
    <citation type="journal article" date="2021" name="PeerJ">
        <title>Extensive microbial diversity within the chicken gut microbiome revealed by metagenomics and culture.</title>
        <authorList>
            <person name="Gilroy R."/>
            <person name="Ravi A."/>
            <person name="Getino M."/>
            <person name="Pursley I."/>
            <person name="Horton D.L."/>
            <person name="Alikhan N.F."/>
            <person name="Baker D."/>
            <person name="Gharbi K."/>
            <person name="Hall N."/>
            <person name="Watson M."/>
            <person name="Adriaenssens E.M."/>
            <person name="Foster-Nyarko E."/>
            <person name="Jarju S."/>
            <person name="Secka A."/>
            <person name="Antonio M."/>
            <person name="Oren A."/>
            <person name="Chaudhuri R.R."/>
            <person name="La Ragione R."/>
            <person name="Hildebrand F."/>
            <person name="Pallen M.J."/>
        </authorList>
    </citation>
    <scope>NUCLEOTIDE SEQUENCE</scope>
    <source>
        <strain evidence="2">CHK136-897</strain>
    </source>
</reference>
<dbReference type="Gene3D" id="3.40.50.2000">
    <property type="entry name" value="Glycogen Phosphorylase B"/>
    <property type="match status" value="2"/>
</dbReference>
<dbReference type="InterPro" id="IPR001296">
    <property type="entry name" value="Glyco_trans_1"/>
</dbReference>
<dbReference type="SUPFAM" id="SSF53756">
    <property type="entry name" value="UDP-Glycosyltransferase/glycogen phosphorylase"/>
    <property type="match status" value="1"/>
</dbReference>
<reference evidence="2" key="1">
    <citation type="submission" date="2020-10" db="EMBL/GenBank/DDBJ databases">
        <authorList>
            <person name="Gilroy R."/>
        </authorList>
    </citation>
    <scope>NUCLEOTIDE SEQUENCE</scope>
    <source>
        <strain evidence="2">CHK136-897</strain>
    </source>
</reference>
<feature type="domain" description="Glycosyl transferase family 1" evidence="1">
    <location>
        <begin position="204"/>
        <end position="365"/>
    </location>
</feature>
<dbReference type="AlphaFoldDB" id="A0A9D1MRX1"/>
<dbReference type="Pfam" id="PF00534">
    <property type="entry name" value="Glycos_transf_1"/>
    <property type="match status" value="1"/>
</dbReference>
<organism evidence="2 3">
    <name type="scientific">Candidatus Enterousia avicola</name>
    <dbReference type="NCBI Taxonomy" id="2840787"/>
    <lineage>
        <taxon>Bacteria</taxon>
        <taxon>Pseudomonadati</taxon>
        <taxon>Pseudomonadota</taxon>
        <taxon>Alphaproteobacteria</taxon>
        <taxon>Candidatus Enterousia</taxon>
    </lineage>
</organism>
<evidence type="ECO:0000313" key="3">
    <source>
        <dbReference type="Proteomes" id="UP000824142"/>
    </source>
</evidence>
<comment type="caution">
    <text evidence="2">The sequence shown here is derived from an EMBL/GenBank/DDBJ whole genome shotgun (WGS) entry which is preliminary data.</text>
</comment>
<protein>
    <submittedName>
        <fullName evidence="2">Glycosyltransferase</fullName>
    </submittedName>
</protein>
<dbReference type="PANTHER" id="PTHR12526:SF630">
    <property type="entry name" value="GLYCOSYLTRANSFERASE"/>
    <property type="match status" value="1"/>
</dbReference>
<dbReference type="EMBL" id="DVNO01000006">
    <property type="protein sequence ID" value="HIU65193.1"/>
    <property type="molecule type" value="Genomic_DNA"/>
</dbReference>
<proteinExistence type="predicted"/>
<gene>
    <name evidence="2" type="ORF">IAC63_00945</name>
</gene>
<dbReference type="GO" id="GO:0016757">
    <property type="term" value="F:glycosyltransferase activity"/>
    <property type="evidence" value="ECO:0007669"/>
    <property type="project" value="InterPro"/>
</dbReference>
<dbReference type="PANTHER" id="PTHR12526">
    <property type="entry name" value="GLYCOSYLTRANSFERASE"/>
    <property type="match status" value="1"/>
</dbReference>
<accession>A0A9D1MRX1</accession>
<dbReference type="CDD" id="cd03811">
    <property type="entry name" value="GT4_GT28_WabH-like"/>
    <property type="match status" value="1"/>
</dbReference>
<name>A0A9D1MRX1_9PROT</name>
<evidence type="ECO:0000313" key="2">
    <source>
        <dbReference type="EMBL" id="HIU65193.1"/>
    </source>
</evidence>